<gene>
    <name evidence="4" type="ORF">L484_000875</name>
</gene>
<dbReference type="KEGG" id="mnt:21384497"/>
<dbReference type="STRING" id="981085.W9SFX6"/>
<dbReference type="OrthoDB" id="185373at2759"/>
<feature type="repeat" description="PPR" evidence="3">
    <location>
        <begin position="555"/>
        <end position="589"/>
    </location>
</feature>
<feature type="repeat" description="PPR" evidence="3">
    <location>
        <begin position="210"/>
        <end position="240"/>
    </location>
</feature>
<feature type="repeat" description="PPR" evidence="3">
    <location>
        <begin position="381"/>
        <end position="411"/>
    </location>
</feature>
<dbReference type="InterPro" id="IPR011990">
    <property type="entry name" value="TPR-like_helical_dom_sf"/>
</dbReference>
<reference evidence="5" key="1">
    <citation type="submission" date="2013-01" db="EMBL/GenBank/DDBJ databases">
        <title>Draft Genome Sequence of a Mulberry Tree, Morus notabilis C.K. Schneid.</title>
        <authorList>
            <person name="He N."/>
            <person name="Zhao S."/>
        </authorList>
    </citation>
    <scope>NUCLEOTIDE SEQUENCE</scope>
</reference>
<dbReference type="Gene3D" id="1.25.40.10">
    <property type="entry name" value="Tetratricopeptide repeat domain"/>
    <property type="match status" value="5"/>
</dbReference>
<dbReference type="EMBL" id="KE346115">
    <property type="protein sequence ID" value="EXC26653.1"/>
    <property type="molecule type" value="Genomic_DNA"/>
</dbReference>
<evidence type="ECO:0000256" key="3">
    <source>
        <dbReference type="PROSITE-ProRule" id="PRU00708"/>
    </source>
</evidence>
<feature type="repeat" description="PPR" evidence="3">
    <location>
        <begin position="69"/>
        <end position="103"/>
    </location>
</feature>
<feature type="repeat" description="PPR" evidence="3">
    <location>
        <begin position="276"/>
        <end position="310"/>
    </location>
</feature>
<dbReference type="Proteomes" id="UP000030645">
    <property type="component" value="Unassembled WGS sequence"/>
</dbReference>
<dbReference type="Pfam" id="PF01535">
    <property type="entry name" value="PPR"/>
    <property type="match status" value="4"/>
</dbReference>
<proteinExistence type="inferred from homology"/>
<dbReference type="Pfam" id="PF12854">
    <property type="entry name" value="PPR_1"/>
    <property type="match status" value="2"/>
</dbReference>
<comment type="similarity">
    <text evidence="1">Belongs to the PPR family. P subfamily.</text>
</comment>
<name>W9SFX6_9ROSA</name>
<evidence type="ECO:0000313" key="5">
    <source>
        <dbReference type="Proteomes" id="UP000030645"/>
    </source>
</evidence>
<feature type="repeat" description="PPR" evidence="3">
    <location>
        <begin position="346"/>
        <end position="380"/>
    </location>
</feature>
<keyword evidence="2" id="KW-0677">Repeat</keyword>
<dbReference type="PANTHER" id="PTHR47447:SF28">
    <property type="entry name" value="PENTACOTRIPEPTIDE-REPEAT REGION OF PRORP DOMAIN-CONTAINING PROTEIN"/>
    <property type="match status" value="1"/>
</dbReference>
<dbReference type="Pfam" id="PF13041">
    <property type="entry name" value="PPR_2"/>
    <property type="match status" value="3"/>
</dbReference>
<accession>W9SFX6</accession>
<evidence type="ECO:0000313" key="4">
    <source>
        <dbReference type="EMBL" id="EXC26653.1"/>
    </source>
</evidence>
<feature type="repeat" description="PPR" evidence="3">
    <location>
        <begin position="521"/>
        <end position="554"/>
    </location>
</feature>
<evidence type="ECO:0008006" key="6">
    <source>
        <dbReference type="Google" id="ProtNLM"/>
    </source>
</evidence>
<dbReference type="AlphaFoldDB" id="W9SFX6"/>
<feature type="repeat" description="PPR" evidence="3">
    <location>
        <begin position="486"/>
        <end position="520"/>
    </location>
</feature>
<evidence type="ECO:0000256" key="2">
    <source>
        <dbReference type="ARBA" id="ARBA00022737"/>
    </source>
</evidence>
<dbReference type="InterPro" id="IPR002885">
    <property type="entry name" value="PPR_rpt"/>
</dbReference>
<sequence length="626" mass="69571">MPIISRPPKPITQHLVCFQVQVIKSLSSSSSIPTPTHDHIARLILDQKSASQALQTFSWASQLPNFRHSHSTYCSLIHKLCIFRRFDAAHQLLDEMPTSLGSPPDDDTFVTLIRGLARARMTRRVLNVLDLAYKFHARPSLKIFNSILNVLVKENIDVAREFYRRKMMASGVEGDDYTFGILMKGLCSANRIADAFKLLQVIKSRGVPPNAVVYNTLLHALCRNGKVGRARSLMNEMDDLSDVTFNVMIAAYCAEDNIVQALVMLDKCFSLGFVPDIVTVTKVLQILCSSGRVSEAVEILERVESKGCLVDVVAYNTLLKGFCESGKVKVGRRILKEMERKGCLPNLDTYNVLIHGFCKSGLLDSAMGLFNDMKTDGVQSNLVTYDTLIRGLCYGGRTKDGFLILQLMEESKGGCGGRISPYNSILYGLYKENRVDEGLEFLTNMGRLFPRAVDRSLKILNLCSEGKVEDAKSIYDQLISEGGAPCVIVYSHLICGFCEEGNLREALALMNEMIARGYSPIASTFNSLISGFCSRGRSDAIRLVEDMVGRGCTPDAGSYSPLVHALCREGDFQKASMMVSQMVEKGIIPDYCAWSSLILCLCKGKECLENNHMFRRNELLKLIIET</sequence>
<evidence type="ECO:0000256" key="1">
    <source>
        <dbReference type="ARBA" id="ARBA00007626"/>
    </source>
</evidence>
<dbReference type="Pfam" id="PF13812">
    <property type="entry name" value="PPR_3"/>
    <property type="match status" value="2"/>
</dbReference>
<keyword evidence="5" id="KW-1185">Reference proteome</keyword>
<feature type="repeat" description="PPR" evidence="3">
    <location>
        <begin position="241"/>
        <end position="275"/>
    </location>
</feature>
<protein>
    <recommendedName>
        <fullName evidence="6">Pentatricopeptide repeat-containing protein</fullName>
    </recommendedName>
</protein>
<organism evidence="4 5">
    <name type="scientific">Morus notabilis</name>
    <dbReference type="NCBI Taxonomy" id="981085"/>
    <lineage>
        <taxon>Eukaryota</taxon>
        <taxon>Viridiplantae</taxon>
        <taxon>Streptophyta</taxon>
        <taxon>Embryophyta</taxon>
        <taxon>Tracheophyta</taxon>
        <taxon>Spermatophyta</taxon>
        <taxon>Magnoliopsida</taxon>
        <taxon>eudicotyledons</taxon>
        <taxon>Gunneridae</taxon>
        <taxon>Pentapetalae</taxon>
        <taxon>rosids</taxon>
        <taxon>fabids</taxon>
        <taxon>Rosales</taxon>
        <taxon>Moraceae</taxon>
        <taxon>Moreae</taxon>
        <taxon>Morus</taxon>
    </lineage>
</organism>
<dbReference type="NCBIfam" id="TIGR00756">
    <property type="entry name" value="PPR"/>
    <property type="match status" value="11"/>
</dbReference>
<dbReference type="PANTHER" id="PTHR47447">
    <property type="entry name" value="OS03G0856100 PROTEIN"/>
    <property type="match status" value="1"/>
</dbReference>
<dbReference type="PROSITE" id="PS51375">
    <property type="entry name" value="PPR"/>
    <property type="match status" value="11"/>
</dbReference>
<feature type="repeat" description="PPR" evidence="3">
    <location>
        <begin position="175"/>
        <end position="209"/>
    </location>
</feature>
<dbReference type="eggNOG" id="KOG4197">
    <property type="taxonomic scope" value="Eukaryota"/>
</dbReference>
<feature type="repeat" description="PPR" evidence="3">
    <location>
        <begin position="311"/>
        <end position="345"/>
    </location>
</feature>